<evidence type="ECO:0000313" key="1">
    <source>
        <dbReference type="EMBL" id="KAH7115262.1"/>
    </source>
</evidence>
<reference evidence="1" key="1">
    <citation type="journal article" date="2021" name="Nat. Commun.">
        <title>Genetic determinants of endophytism in the Arabidopsis root mycobiome.</title>
        <authorList>
            <person name="Mesny F."/>
            <person name="Miyauchi S."/>
            <person name="Thiergart T."/>
            <person name="Pickel B."/>
            <person name="Atanasova L."/>
            <person name="Karlsson M."/>
            <person name="Huettel B."/>
            <person name="Barry K.W."/>
            <person name="Haridas S."/>
            <person name="Chen C."/>
            <person name="Bauer D."/>
            <person name="Andreopoulos W."/>
            <person name="Pangilinan J."/>
            <person name="LaButti K."/>
            <person name="Riley R."/>
            <person name="Lipzen A."/>
            <person name="Clum A."/>
            <person name="Drula E."/>
            <person name="Henrissat B."/>
            <person name="Kohler A."/>
            <person name="Grigoriev I.V."/>
            <person name="Martin F.M."/>
            <person name="Hacquard S."/>
        </authorList>
    </citation>
    <scope>NUCLEOTIDE SEQUENCE</scope>
    <source>
        <strain evidence="1">MPI-CAGE-CH-0243</strain>
    </source>
</reference>
<organism evidence="1 2">
    <name type="scientific">Dendryphion nanum</name>
    <dbReference type="NCBI Taxonomy" id="256645"/>
    <lineage>
        <taxon>Eukaryota</taxon>
        <taxon>Fungi</taxon>
        <taxon>Dikarya</taxon>
        <taxon>Ascomycota</taxon>
        <taxon>Pezizomycotina</taxon>
        <taxon>Dothideomycetes</taxon>
        <taxon>Pleosporomycetidae</taxon>
        <taxon>Pleosporales</taxon>
        <taxon>Torulaceae</taxon>
        <taxon>Dendryphion</taxon>
    </lineage>
</organism>
<comment type="caution">
    <text evidence="1">The sequence shown here is derived from an EMBL/GenBank/DDBJ whole genome shotgun (WGS) entry which is preliminary data.</text>
</comment>
<protein>
    <submittedName>
        <fullName evidence="1">Uncharacterized protein</fullName>
    </submittedName>
</protein>
<evidence type="ECO:0000313" key="2">
    <source>
        <dbReference type="Proteomes" id="UP000700596"/>
    </source>
</evidence>
<accession>A0A9P9ICW1</accession>
<dbReference type="Proteomes" id="UP000700596">
    <property type="component" value="Unassembled WGS sequence"/>
</dbReference>
<dbReference type="EMBL" id="JAGMWT010000016">
    <property type="protein sequence ID" value="KAH7115262.1"/>
    <property type="molecule type" value="Genomic_DNA"/>
</dbReference>
<gene>
    <name evidence="1" type="ORF">B0J11DRAFT_510856</name>
</gene>
<proteinExistence type="predicted"/>
<keyword evidence="2" id="KW-1185">Reference proteome</keyword>
<name>A0A9P9ICW1_9PLEO</name>
<sequence length="137" mass="15374">MSVDVTTLEQMGVGRGPLCAGMARGNWQQVSREDFLDLVRFKIEWEFNDSSGARYSFCKSESGEQLVLCRQPSHGSRHLWHPPVNNVQKRNVPQLGGTIYQFGPFTLVATNRSGTEFALKAIFYAGDGISRFWMPAT</sequence>
<dbReference type="AlphaFoldDB" id="A0A9P9ICW1"/>